<dbReference type="InterPro" id="IPR000504">
    <property type="entry name" value="RRM_dom"/>
</dbReference>
<dbReference type="InterPro" id="IPR035979">
    <property type="entry name" value="RBD_domain_sf"/>
</dbReference>
<dbReference type="Pfam" id="PF00076">
    <property type="entry name" value="RRM_1"/>
    <property type="match status" value="1"/>
</dbReference>
<feature type="region of interest" description="Disordered" evidence="3">
    <location>
        <begin position="619"/>
        <end position="695"/>
    </location>
</feature>
<feature type="region of interest" description="Disordered" evidence="3">
    <location>
        <begin position="113"/>
        <end position="144"/>
    </location>
</feature>
<sequence>MATVPVEETVGREEAPRGPAEDEIGGGRDAASYCNSGGGAGRYEPGDDTSRSNEGAVATESTSSGHSTSIAYSAPRTSAGSASAVYAASDSIGTCEYGAPAGDHVTGDAAEAAGADGTEATSLTVTPATNNGNSRSGKTSAARVEPAVVPPSVHYGVYVNNIPLDVEDDQLKALFKPYGEVLRLKLVRRPEFTSFLFAYVLLDSDDNTKRAIQELDGTVLNGQALKMEPTFGRTTHIFGIGEGTPYNRSRAALEEWRQNRDAQRANGNRNRQHDDQWRRGNNDRNYRQGDRRFGDWNNGYRRYGDRGNYNDHRHGGGGGGYNRFGGYRQNNNQYNNRYDNNRNFSRRGGYYGDGGGGGGGGGGHWQHGHHSFGGRNQGGGYRPADDGQWRQRGRGQNRYDDDFNRRGDGGHEGGNRSGEDDSHVSYQVFQEARRKMRDAWTRRLERMAAEGNDEEWPTFEELLQLVRHTPYKIPTRDAAANIEDEEEDTGPQPVFWWSRDQATGGGGDGFGPAQAPRTVLELLRWRHGDDAVAEVFHNFAEEPESAEDGGACLIVSGGADGEERARSSPREHGLSVVPEDRDGGVGDGVVAVVGAGEPGERKAAEAGKRDKAYLEQGQSLAEDGKVEQQPTRDDESTLAEGKTRKESILHAERGVESRSAPTSVGKNSQDVDGASGNASVGASSTLSSSADVSVDSLDLSAKDSCEWPTGDDTLHSEFASRCSVSLSNQQAVGKSADGQVYRQEPPRSSKTGADITEQPSRKAEAVSATDCTGEGAGERRGSSNTESATTAELAQVIARNDSACPNATDSAKREAAAASQDVKPGKTERNLSVADQLQFSVEATKDDAEPGEADDGRPQREVGMVTATMADRAAALASWNRAPVARDAEDCEDEADEGDDDGDDESEYSSEGESFCAEIIVRMKNARNAMHLSGRRDAAESSSAHAAEERRLPSERPASNVISQLLAANEDVPQQSERSEPFEFGRPSNSIAVHASSAETDLRYRDSGGMAAVEELASVVRGVRDELRSLLLDDSEGDLPTCTVAGGSGERGVTPKETRPFQRAKRRQRQNVADSIAHCLSPGLHSPKNTAREDALSAGNNGDFGVVARQNEEDQEQKKDDEGVETSNAVGEGGTRGAFRRPRKRVFEDDSDTDDEPSDSEVDDWVRRTTSRARVGEWKAADDADYSAEAAEDVVAGSACAATKIEEGRLIEQRPGEEDGALGDGGCATGGDVKDSSRSDVTSGSDGVTSDYVAERDASGRDHGGEDQSAMTCEGIEKGAQDGGGAQQTADEQGVAHSSRAGGCGVDSSETGRRDDAVDTRRSPRASRHDEEIECKPGDDGE</sequence>
<comment type="caution">
    <text evidence="5">The sequence shown here is derived from an EMBL/GenBank/DDBJ whole genome shotgun (WGS) entry which is preliminary data.</text>
</comment>
<accession>A0A9D4QFR5</accession>
<dbReference type="GO" id="GO:0003729">
    <property type="term" value="F:mRNA binding"/>
    <property type="evidence" value="ECO:0007669"/>
    <property type="project" value="TreeGrafter"/>
</dbReference>
<gene>
    <name evidence="5" type="ORF">HPB52_022790</name>
</gene>
<dbReference type="InterPro" id="IPR050502">
    <property type="entry name" value="Euk_RNA-bind_prot"/>
</dbReference>
<feature type="compositionally biased region" description="Polar residues" evidence="3">
    <location>
        <begin position="722"/>
        <end position="732"/>
    </location>
</feature>
<dbReference type="PANTHER" id="PTHR48025">
    <property type="entry name" value="OS02G0815200 PROTEIN"/>
    <property type="match status" value="1"/>
</dbReference>
<keyword evidence="1 2" id="KW-0694">RNA-binding</keyword>
<feature type="compositionally biased region" description="Polar residues" evidence="3">
    <location>
        <begin position="122"/>
        <end position="139"/>
    </location>
</feature>
<evidence type="ECO:0000313" key="6">
    <source>
        <dbReference type="Proteomes" id="UP000821837"/>
    </source>
</evidence>
<feature type="compositionally biased region" description="Basic and acidic residues" evidence="3">
    <location>
        <begin position="843"/>
        <end position="860"/>
    </location>
</feature>
<evidence type="ECO:0000256" key="1">
    <source>
        <dbReference type="ARBA" id="ARBA00022884"/>
    </source>
</evidence>
<proteinExistence type="predicted"/>
<feature type="compositionally biased region" description="Polar residues" evidence="3">
    <location>
        <begin position="782"/>
        <end position="792"/>
    </location>
</feature>
<feature type="compositionally biased region" description="Polar residues" evidence="3">
    <location>
        <begin position="659"/>
        <end position="670"/>
    </location>
</feature>
<reference evidence="5" key="2">
    <citation type="submission" date="2021-09" db="EMBL/GenBank/DDBJ databases">
        <authorList>
            <person name="Jia N."/>
            <person name="Wang J."/>
            <person name="Shi W."/>
            <person name="Du L."/>
            <person name="Sun Y."/>
            <person name="Zhan W."/>
            <person name="Jiang J."/>
            <person name="Wang Q."/>
            <person name="Zhang B."/>
            <person name="Ji P."/>
            <person name="Sakyi L.B."/>
            <person name="Cui X."/>
            <person name="Yuan T."/>
            <person name="Jiang B."/>
            <person name="Yang W."/>
            <person name="Lam T.T.-Y."/>
            <person name="Chang Q."/>
            <person name="Ding S."/>
            <person name="Wang X."/>
            <person name="Zhu J."/>
            <person name="Ruan X."/>
            <person name="Zhao L."/>
            <person name="Wei J."/>
            <person name="Que T."/>
            <person name="Du C."/>
            <person name="Cheng J."/>
            <person name="Dai P."/>
            <person name="Han X."/>
            <person name="Huang E."/>
            <person name="Gao Y."/>
            <person name="Liu J."/>
            <person name="Shao H."/>
            <person name="Ye R."/>
            <person name="Li L."/>
            <person name="Wei W."/>
            <person name="Wang X."/>
            <person name="Wang C."/>
            <person name="Huo Q."/>
            <person name="Li W."/>
            <person name="Guo W."/>
            <person name="Chen H."/>
            <person name="Chen S."/>
            <person name="Zhou L."/>
            <person name="Zhou L."/>
            <person name="Ni X."/>
            <person name="Tian J."/>
            <person name="Zhou Y."/>
            <person name="Sheng Y."/>
            <person name="Liu T."/>
            <person name="Pan Y."/>
            <person name="Xia L."/>
            <person name="Li J."/>
            <person name="Zhao F."/>
            <person name="Cao W."/>
        </authorList>
    </citation>
    <scope>NUCLEOTIDE SEQUENCE</scope>
    <source>
        <strain evidence="5">Rsan-2018</strain>
        <tissue evidence="5">Larvae</tissue>
    </source>
</reference>
<feature type="compositionally biased region" description="Polar residues" evidence="3">
    <location>
        <begin position="59"/>
        <end position="71"/>
    </location>
</feature>
<feature type="compositionally biased region" description="Basic and acidic residues" evidence="3">
    <location>
        <begin position="1253"/>
        <end position="1266"/>
    </location>
</feature>
<feature type="region of interest" description="Disordered" evidence="3">
    <location>
        <begin position="542"/>
        <end position="587"/>
    </location>
</feature>
<feature type="compositionally biased region" description="Low complexity" evidence="3">
    <location>
        <begin position="867"/>
        <end position="877"/>
    </location>
</feature>
<feature type="compositionally biased region" description="Acidic residues" evidence="3">
    <location>
        <begin position="889"/>
        <end position="910"/>
    </location>
</feature>
<feature type="domain" description="RRM" evidence="4">
    <location>
        <begin position="155"/>
        <end position="232"/>
    </location>
</feature>
<reference evidence="5" key="1">
    <citation type="journal article" date="2020" name="Cell">
        <title>Large-Scale Comparative Analyses of Tick Genomes Elucidate Their Genetic Diversity and Vector Capacities.</title>
        <authorList>
            <consortium name="Tick Genome and Microbiome Consortium (TIGMIC)"/>
            <person name="Jia N."/>
            <person name="Wang J."/>
            <person name="Shi W."/>
            <person name="Du L."/>
            <person name="Sun Y."/>
            <person name="Zhan W."/>
            <person name="Jiang J.F."/>
            <person name="Wang Q."/>
            <person name="Zhang B."/>
            <person name="Ji P."/>
            <person name="Bell-Sakyi L."/>
            <person name="Cui X.M."/>
            <person name="Yuan T.T."/>
            <person name="Jiang B.G."/>
            <person name="Yang W.F."/>
            <person name="Lam T.T."/>
            <person name="Chang Q.C."/>
            <person name="Ding S.J."/>
            <person name="Wang X.J."/>
            <person name="Zhu J.G."/>
            <person name="Ruan X.D."/>
            <person name="Zhao L."/>
            <person name="Wei J.T."/>
            <person name="Ye R.Z."/>
            <person name="Que T.C."/>
            <person name="Du C.H."/>
            <person name="Zhou Y.H."/>
            <person name="Cheng J.X."/>
            <person name="Dai P.F."/>
            <person name="Guo W.B."/>
            <person name="Han X.H."/>
            <person name="Huang E.J."/>
            <person name="Li L.F."/>
            <person name="Wei W."/>
            <person name="Gao Y.C."/>
            <person name="Liu J.Z."/>
            <person name="Shao H.Z."/>
            <person name="Wang X."/>
            <person name="Wang C.C."/>
            <person name="Yang T.C."/>
            <person name="Huo Q.B."/>
            <person name="Li W."/>
            <person name="Chen H.Y."/>
            <person name="Chen S.E."/>
            <person name="Zhou L.G."/>
            <person name="Ni X.B."/>
            <person name="Tian J.H."/>
            <person name="Sheng Y."/>
            <person name="Liu T."/>
            <person name="Pan Y.S."/>
            <person name="Xia L.Y."/>
            <person name="Li J."/>
            <person name="Zhao F."/>
            <person name="Cao W.C."/>
        </authorList>
    </citation>
    <scope>NUCLEOTIDE SEQUENCE</scope>
    <source>
        <strain evidence="5">Rsan-2018</strain>
    </source>
</reference>
<feature type="region of interest" description="Disordered" evidence="3">
    <location>
        <begin position="260"/>
        <end position="301"/>
    </location>
</feature>
<feature type="region of interest" description="Disordered" evidence="3">
    <location>
        <begin position="359"/>
        <end position="424"/>
    </location>
</feature>
<dbReference type="SUPFAM" id="SSF54928">
    <property type="entry name" value="RNA-binding domain, RBD"/>
    <property type="match status" value="1"/>
</dbReference>
<feature type="region of interest" description="Disordered" evidence="3">
    <location>
        <begin position="931"/>
        <end position="959"/>
    </location>
</feature>
<dbReference type="SMART" id="SM00360">
    <property type="entry name" value="RRM"/>
    <property type="match status" value="1"/>
</dbReference>
<protein>
    <recommendedName>
        <fullName evidence="4">RRM domain-containing protein</fullName>
    </recommendedName>
</protein>
<evidence type="ECO:0000259" key="4">
    <source>
        <dbReference type="PROSITE" id="PS50102"/>
    </source>
</evidence>
<dbReference type="PANTHER" id="PTHR48025:SF1">
    <property type="entry name" value="RRM DOMAIN-CONTAINING PROTEIN"/>
    <property type="match status" value="1"/>
</dbReference>
<evidence type="ECO:0000256" key="3">
    <source>
        <dbReference type="SAM" id="MobiDB-lite"/>
    </source>
</evidence>
<keyword evidence="6" id="KW-1185">Reference proteome</keyword>
<feature type="compositionally biased region" description="Polar residues" evidence="3">
    <location>
        <begin position="1239"/>
        <end position="1248"/>
    </location>
</feature>
<feature type="compositionally biased region" description="Basic and acidic residues" evidence="3">
    <location>
        <begin position="622"/>
        <end position="656"/>
    </location>
</feature>
<feature type="compositionally biased region" description="Basic and acidic residues" evidence="3">
    <location>
        <begin position="561"/>
        <end position="584"/>
    </location>
</feature>
<feature type="compositionally biased region" description="Basic and acidic residues" evidence="3">
    <location>
        <begin position="1204"/>
        <end position="1217"/>
    </location>
</feature>
<feature type="region of interest" description="Disordered" evidence="3">
    <location>
        <begin position="722"/>
        <end position="914"/>
    </location>
</feature>
<feature type="compositionally biased region" description="Basic and acidic residues" evidence="3">
    <location>
        <begin position="271"/>
        <end position="294"/>
    </location>
</feature>
<feature type="compositionally biased region" description="Acidic residues" evidence="3">
    <location>
        <begin position="1149"/>
        <end position="1163"/>
    </location>
</feature>
<dbReference type="Gene3D" id="3.30.70.330">
    <property type="match status" value="1"/>
</dbReference>
<feature type="compositionally biased region" description="Basic and acidic residues" evidence="3">
    <location>
        <begin position="397"/>
        <end position="423"/>
    </location>
</feature>
<feature type="region of interest" description="Disordered" evidence="3">
    <location>
        <begin position="320"/>
        <end position="342"/>
    </location>
</feature>
<feature type="compositionally biased region" description="Basic and acidic residues" evidence="3">
    <location>
        <begin position="1110"/>
        <end position="1121"/>
    </location>
</feature>
<name>A0A9D4QFR5_RHISA</name>
<evidence type="ECO:0000313" key="5">
    <source>
        <dbReference type="EMBL" id="KAH7976980.1"/>
    </source>
</evidence>
<dbReference type="Proteomes" id="UP000821837">
    <property type="component" value="Chromosome 10"/>
</dbReference>
<evidence type="ECO:0000256" key="2">
    <source>
        <dbReference type="PROSITE-ProRule" id="PRU00176"/>
    </source>
</evidence>
<feature type="compositionally biased region" description="Basic and acidic residues" evidence="3">
    <location>
        <begin position="1310"/>
        <end position="1342"/>
    </location>
</feature>
<feature type="compositionally biased region" description="Low complexity" evidence="3">
    <location>
        <begin position="673"/>
        <end position="695"/>
    </location>
</feature>
<feature type="compositionally biased region" description="Basic and acidic residues" evidence="3">
    <location>
        <begin position="9"/>
        <end position="20"/>
    </location>
</feature>
<dbReference type="InterPro" id="IPR012677">
    <property type="entry name" value="Nucleotide-bd_a/b_plait_sf"/>
</dbReference>
<feature type="region of interest" description="Disordered" evidence="3">
    <location>
        <begin position="1035"/>
        <end position="1191"/>
    </location>
</feature>
<feature type="region of interest" description="Disordered" evidence="3">
    <location>
        <begin position="1204"/>
        <end position="1342"/>
    </location>
</feature>
<feature type="region of interest" description="Disordered" evidence="3">
    <location>
        <begin position="1"/>
        <end position="71"/>
    </location>
</feature>
<organism evidence="5 6">
    <name type="scientific">Rhipicephalus sanguineus</name>
    <name type="common">Brown dog tick</name>
    <name type="synonym">Ixodes sanguineus</name>
    <dbReference type="NCBI Taxonomy" id="34632"/>
    <lineage>
        <taxon>Eukaryota</taxon>
        <taxon>Metazoa</taxon>
        <taxon>Ecdysozoa</taxon>
        <taxon>Arthropoda</taxon>
        <taxon>Chelicerata</taxon>
        <taxon>Arachnida</taxon>
        <taxon>Acari</taxon>
        <taxon>Parasitiformes</taxon>
        <taxon>Ixodida</taxon>
        <taxon>Ixodoidea</taxon>
        <taxon>Ixodidae</taxon>
        <taxon>Rhipicephalinae</taxon>
        <taxon>Rhipicephalus</taxon>
        <taxon>Rhipicephalus</taxon>
    </lineage>
</organism>
<dbReference type="EMBL" id="JABSTV010001246">
    <property type="protein sequence ID" value="KAH7976980.1"/>
    <property type="molecule type" value="Genomic_DNA"/>
</dbReference>
<dbReference type="PROSITE" id="PS50102">
    <property type="entry name" value="RRM"/>
    <property type="match status" value="1"/>
</dbReference>
<feature type="compositionally biased region" description="Low complexity" evidence="3">
    <location>
        <begin position="324"/>
        <end position="342"/>
    </location>
</feature>